<dbReference type="STRING" id="1569628.A0A316UMA2"/>
<evidence type="ECO:0000256" key="2">
    <source>
        <dbReference type="ARBA" id="ARBA00022694"/>
    </source>
</evidence>
<dbReference type="GO" id="GO:0000049">
    <property type="term" value="F:tRNA binding"/>
    <property type="evidence" value="ECO:0007669"/>
    <property type="project" value="InterPro"/>
</dbReference>
<feature type="compositionally biased region" description="Low complexity" evidence="4">
    <location>
        <begin position="61"/>
        <end position="81"/>
    </location>
</feature>
<feature type="region of interest" description="Disordered" evidence="4">
    <location>
        <begin position="198"/>
        <end position="225"/>
    </location>
</feature>
<dbReference type="Proteomes" id="UP000245884">
    <property type="component" value="Unassembled WGS sequence"/>
</dbReference>
<feature type="compositionally biased region" description="Low complexity" evidence="4">
    <location>
        <begin position="202"/>
        <end position="225"/>
    </location>
</feature>
<keyword evidence="6" id="KW-1185">Reference proteome</keyword>
<evidence type="ECO:0000256" key="4">
    <source>
        <dbReference type="SAM" id="MobiDB-lite"/>
    </source>
</evidence>
<evidence type="ECO:0000256" key="3">
    <source>
        <dbReference type="HAMAP-Rule" id="MF_03054"/>
    </source>
</evidence>
<dbReference type="InterPro" id="IPR014729">
    <property type="entry name" value="Rossmann-like_a/b/a_fold"/>
</dbReference>
<name>A0A316UMA2_9BASI</name>
<protein>
    <recommendedName>
        <fullName evidence="3">Cytoplasmic tRNA 2-thiolation protein 2</fullName>
    </recommendedName>
</protein>
<dbReference type="HAMAP" id="MF_03054">
    <property type="entry name" value="CTU2"/>
    <property type="match status" value="1"/>
</dbReference>
<organism evidence="5 6">
    <name type="scientific">Jaminaea rosea</name>
    <dbReference type="NCBI Taxonomy" id="1569628"/>
    <lineage>
        <taxon>Eukaryota</taxon>
        <taxon>Fungi</taxon>
        <taxon>Dikarya</taxon>
        <taxon>Basidiomycota</taxon>
        <taxon>Ustilaginomycotina</taxon>
        <taxon>Exobasidiomycetes</taxon>
        <taxon>Microstromatales</taxon>
        <taxon>Microstromatales incertae sedis</taxon>
        <taxon>Jaminaea</taxon>
    </lineage>
</organism>
<keyword evidence="2 3" id="KW-0819">tRNA processing</keyword>
<dbReference type="GO" id="GO:0016783">
    <property type="term" value="F:sulfurtransferase activity"/>
    <property type="evidence" value="ECO:0007669"/>
    <property type="project" value="TreeGrafter"/>
</dbReference>
<reference evidence="5 6" key="1">
    <citation type="journal article" date="2018" name="Mol. Biol. Evol.">
        <title>Broad Genomic Sampling Reveals a Smut Pathogenic Ancestry of the Fungal Clade Ustilaginomycotina.</title>
        <authorList>
            <person name="Kijpornyongpan T."/>
            <person name="Mondo S.J."/>
            <person name="Barry K."/>
            <person name="Sandor L."/>
            <person name="Lee J."/>
            <person name="Lipzen A."/>
            <person name="Pangilinan J."/>
            <person name="LaButti K."/>
            <person name="Hainaut M."/>
            <person name="Henrissat B."/>
            <person name="Grigoriev I.V."/>
            <person name="Spatafora J.W."/>
            <person name="Aime M.C."/>
        </authorList>
    </citation>
    <scope>NUCLEOTIDE SEQUENCE [LARGE SCALE GENOMIC DNA]</scope>
    <source>
        <strain evidence="5 6">MCA 5214</strain>
    </source>
</reference>
<feature type="region of interest" description="Disordered" evidence="4">
    <location>
        <begin position="589"/>
        <end position="622"/>
    </location>
</feature>
<dbReference type="GO" id="GO:0005829">
    <property type="term" value="C:cytosol"/>
    <property type="evidence" value="ECO:0007669"/>
    <property type="project" value="TreeGrafter"/>
</dbReference>
<dbReference type="UniPathway" id="UPA00988"/>
<comment type="similarity">
    <text evidence="3">Belongs to the CTU2/NCS2 family.</text>
</comment>
<gene>
    <name evidence="3" type="primary">NCS2</name>
    <name evidence="3" type="synonym">CTU2</name>
    <name evidence="5" type="ORF">BDZ90DRAFT_280891</name>
</gene>
<comment type="pathway">
    <text evidence="3">tRNA modification; 5-methoxycarbonylmethyl-2-thiouridine-tRNA biosynthesis.</text>
</comment>
<dbReference type="OrthoDB" id="25129at2759"/>
<comment type="function">
    <text evidence="3">Plays a central role in 2-thiolation of mcm(5)S(2)U at tRNA wobble positions of tRNA(Lys), tRNA(Glu) and tRNA(Gln). May act by forming a heterodimer with NCS6 that ligates sulfur from thiocarboxylated URM1 onto the uridine of tRNAs at wobble position. Prior mcm(5) tRNA modification by the elongator complex is required for 2-thiolation. May also be involved in protein urmylation.</text>
</comment>
<keyword evidence="1 3" id="KW-0963">Cytoplasm</keyword>
<dbReference type="Pfam" id="PF10288">
    <property type="entry name" value="CTU2"/>
    <property type="match status" value="1"/>
</dbReference>
<dbReference type="Gene3D" id="3.40.50.620">
    <property type="entry name" value="HUPs"/>
    <property type="match status" value="1"/>
</dbReference>
<feature type="region of interest" description="Disordered" evidence="4">
    <location>
        <begin position="553"/>
        <end position="575"/>
    </location>
</feature>
<feature type="compositionally biased region" description="Basic and acidic residues" evidence="4">
    <location>
        <begin position="608"/>
        <end position="621"/>
    </location>
</feature>
<feature type="compositionally biased region" description="Low complexity" evidence="4">
    <location>
        <begin position="589"/>
        <end position="602"/>
    </location>
</feature>
<feature type="region of interest" description="Disordered" evidence="4">
    <location>
        <begin position="106"/>
        <end position="125"/>
    </location>
</feature>
<feature type="compositionally biased region" description="Basic and acidic residues" evidence="4">
    <location>
        <begin position="116"/>
        <end position="125"/>
    </location>
</feature>
<feature type="region of interest" description="Disordered" evidence="4">
    <location>
        <begin position="57"/>
        <end position="81"/>
    </location>
</feature>
<dbReference type="GO" id="GO:0032447">
    <property type="term" value="P:protein urmylation"/>
    <property type="evidence" value="ECO:0007669"/>
    <property type="project" value="UniProtKB-UniRule"/>
</dbReference>
<sequence length="651" mass="68953">MPPRKCYRCSSRATLLLRKTLASCSECACKAVEVRSKPLMELARGAALLDRNGFLDEMRGRGSSSSETTGESSSQSQDSRGAVALAFSGGPSSRALLHIARRLLNPPPASSASSSSEKDKGKRKPVDVTRIHVIYVDDSALYPSDEGGARDLTEDVRAIVEEEGGAAAGLDFVPIKFEDLFQGQEEGGQLVLAAGLGEEAGSTSTSTSRIRATRSSSNDLSSPSPLTSLRRLFSTLSPHSTSPRSLQPATRTRLETLHHSLLQHLLRHTAAVLGCSTLLLGESATRSSIRLLSTLSTGGGHKWPVEGSEAIWVDEVLVLRPLRETGGKEIAYYVRERGLTCLEPRSLLGSGGSIGGLTRDFLLSLEAGVPSTVSTVGRTGGKLVLKEEGSVQSLGETMIPYASSQQGGGWDERVAGRSGVGQKGDRLMATVLTQTQRWTWRAGSANANANSTRVVLPCPLCGLPAQQEAGRWREKITMRRMGTRGEEAGTGKADTASTDARGETVELDEMLCYPCLSLFLDAATANKGDNAGLVLPGHVGRIVEERLCYERAEQPTMATNGGGSKSVQTTGEDEVGDQLDLDAAADGGRRQMAAAAPGVSANGAGGGEHTEGHSQGARDEESVAILRRHATRRLDRSAMEGKIGGYLLEDE</sequence>
<dbReference type="EMBL" id="KZ819672">
    <property type="protein sequence ID" value="PWN26379.1"/>
    <property type="molecule type" value="Genomic_DNA"/>
</dbReference>
<dbReference type="PANTHER" id="PTHR20882">
    <property type="entry name" value="CYTOPLASMIC TRNA 2-THIOLATION PROTEIN 2"/>
    <property type="match status" value="1"/>
</dbReference>
<accession>A0A316UMA2</accession>
<proteinExistence type="inferred from homology"/>
<dbReference type="InterPro" id="IPR019407">
    <property type="entry name" value="CTU2"/>
</dbReference>
<dbReference type="GO" id="GO:0016779">
    <property type="term" value="F:nucleotidyltransferase activity"/>
    <property type="evidence" value="ECO:0007669"/>
    <property type="project" value="UniProtKB-UniRule"/>
</dbReference>
<evidence type="ECO:0000256" key="1">
    <source>
        <dbReference type="ARBA" id="ARBA00022490"/>
    </source>
</evidence>
<dbReference type="AlphaFoldDB" id="A0A316UMA2"/>
<dbReference type="PANTHER" id="PTHR20882:SF14">
    <property type="entry name" value="CYTOPLASMIC TRNA 2-THIOLATION PROTEIN 2"/>
    <property type="match status" value="1"/>
</dbReference>
<evidence type="ECO:0000313" key="5">
    <source>
        <dbReference type="EMBL" id="PWN26379.1"/>
    </source>
</evidence>
<dbReference type="SUPFAM" id="SSF52402">
    <property type="entry name" value="Adenine nucleotide alpha hydrolases-like"/>
    <property type="match status" value="1"/>
</dbReference>
<evidence type="ECO:0000313" key="6">
    <source>
        <dbReference type="Proteomes" id="UP000245884"/>
    </source>
</evidence>
<dbReference type="GO" id="GO:0002143">
    <property type="term" value="P:tRNA wobble position uridine thiolation"/>
    <property type="evidence" value="ECO:0007669"/>
    <property type="project" value="TreeGrafter"/>
</dbReference>
<comment type="subcellular location">
    <subcellularLocation>
        <location evidence="3">Cytoplasm</location>
    </subcellularLocation>
</comment>